<dbReference type="Gene3D" id="1.25.40.10">
    <property type="entry name" value="Tetratricopeptide repeat domain"/>
    <property type="match status" value="1"/>
</dbReference>
<organism evidence="2 3">
    <name type="scientific">Pandoraea anhela</name>
    <dbReference type="NCBI Taxonomy" id="2508295"/>
    <lineage>
        <taxon>Bacteria</taxon>
        <taxon>Pseudomonadati</taxon>
        <taxon>Pseudomonadota</taxon>
        <taxon>Betaproteobacteria</taxon>
        <taxon>Burkholderiales</taxon>
        <taxon>Burkholderiaceae</taxon>
        <taxon>Pandoraea</taxon>
    </lineage>
</organism>
<keyword evidence="3" id="KW-1185">Reference proteome</keyword>
<proteinExistence type="predicted"/>
<dbReference type="SUPFAM" id="SSF48452">
    <property type="entry name" value="TPR-like"/>
    <property type="match status" value="1"/>
</dbReference>
<dbReference type="EMBL" id="CABPSB010000001">
    <property type="protein sequence ID" value="VVD70065.1"/>
    <property type="molecule type" value="Genomic_DNA"/>
</dbReference>
<evidence type="ECO:0000313" key="3">
    <source>
        <dbReference type="Proteomes" id="UP000406256"/>
    </source>
</evidence>
<accession>A0A5E4S3U4</accession>
<protein>
    <submittedName>
        <fullName evidence="2">Uncharacterized protein</fullName>
    </submittedName>
</protein>
<gene>
    <name evidence="2" type="ORF">PAN31108_00579</name>
</gene>
<dbReference type="RefSeq" id="WP_150667355.1">
    <property type="nucleotide sequence ID" value="NZ_CABPSB010000001.1"/>
</dbReference>
<dbReference type="InterPro" id="IPR011990">
    <property type="entry name" value="TPR-like_helical_dom_sf"/>
</dbReference>
<dbReference type="OrthoDB" id="8942866at2"/>
<reference evidence="2 3" key="1">
    <citation type="submission" date="2019-08" db="EMBL/GenBank/DDBJ databases">
        <authorList>
            <person name="Peeters C."/>
        </authorList>
    </citation>
    <scope>NUCLEOTIDE SEQUENCE [LARGE SCALE GENOMIC DNA]</scope>
    <source>
        <strain evidence="2 3">LMG 31108</strain>
    </source>
</reference>
<evidence type="ECO:0000313" key="2">
    <source>
        <dbReference type="EMBL" id="VVD70065.1"/>
    </source>
</evidence>
<dbReference type="Proteomes" id="UP000406256">
    <property type="component" value="Unassembled WGS sequence"/>
</dbReference>
<sequence>MTRTSIGRRNDVPPAAFARRLPPAPGVPTRPSRSINGPVDAHALAHAYALHAANDLEGAAQAFASICSALPENADAYKAFGYVLCQLGDYEHAITPLIVAVAREYGNPEPLYFAALCMHQTGDIETAREMAVDALEMARSSHHHAGLQDNLTRLLRLLDGR</sequence>
<evidence type="ECO:0000256" key="1">
    <source>
        <dbReference type="SAM" id="MobiDB-lite"/>
    </source>
</evidence>
<feature type="region of interest" description="Disordered" evidence="1">
    <location>
        <begin position="1"/>
        <end position="35"/>
    </location>
</feature>
<dbReference type="AlphaFoldDB" id="A0A5E4S3U4"/>
<name>A0A5E4S3U4_9BURK</name>